<dbReference type="NCBIfam" id="TIGR02872">
    <property type="entry name" value="spore_ytvI"/>
    <property type="match status" value="1"/>
</dbReference>
<dbReference type="PANTHER" id="PTHR21716">
    <property type="entry name" value="TRANSMEMBRANE PROTEIN"/>
    <property type="match status" value="1"/>
</dbReference>
<feature type="transmembrane region" description="Helical" evidence="6">
    <location>
        <begin position="65"/>
        <end position="90"/>
    </location>
</feature>
<sequence>MFTFYRKYSRTAFDIGLIILTVFLIMWLFSFLYAIAAPIFLAFVIFFIIEPLARALNRKGMKKSLATGISMLLFVLLILGSLLGAGIIFVKQTETLAQNFPNYAKVFQHEVEDLIAQWEGQYEALPDDVAAKSQEYLGAIASKSADIAKVILIYFLNKLGSFSTFLINFVVAIILAYFLSLEIDYWKRTANQKTPKTFKTAFSFLRENVLIGIGGYIKAQLKLITITFVIIFISLLLLGIDNAFSIALLSAFVDLLPLLGVSAVFIPWIVYLFIVGNTSLAIWLSILLLAVILFRQIFEPKITGDTLGVSAFTTLAFMVISLSLFGVAGLIISPILIILIKALYDQGYLKKWIHLPEDEYESNFVDQLQNKQE</sequence>
<accession>A0ABW5RCU4</accession>
<dbReference type="Proteomes" id="UP001597497">
    <property type="component" value="Unassembled WGS sequence"/>
</dbReference>
<keyword evidence="4 6" id="KW-1133">Transmembrane helix</keyword>
<protein>
    <submittedName>
        <fullName evidence="7">Sporulation integral membrane protein YtvI</fullName>
    </submittedName>
</protein>
<evidence type="ECO:0000256" key="3">
    <source>
        <dbReference type="ARBA" id="ARBA00022692"/>
    </source>
</evidence>
<proteinExistence type="inferred from homology"/>
<evidence type="ECO:0000256" key="1">
    <source>
        <dbReference type="ARBA" id="ARBA00004141"/>
    </source>
</evidence>
<evidence type="ECO:0000313" key="8">
    <source>
        <dbReference type="Proteomes" id="UP001597497"/>
    </source>
</evidence>
<feature type="transmembrane region" description="Helical" evidence="6">
    <location>
        <begin position="159"/>
        <end position="179"/>
    </location>
</feature>
<reference evidence="8" key="1">
    <citation type="journal article" date="2019" name="Int. J. Syst. Evol. Microbiol.">
        <title>The Global Catalogue of Microorganisms (GCM) 10K type strain sequencing project: providing services to taxonomists for standard genome sequencing and annotation.</title>
        <authorList>
            <consortium name="The Broad Institute Genomics Platform"/>
            <consortium name="The Broad Institute Genome Sequencing Center for Infectious Disease"/>
            <person name="Wu L."/>
            <person name="Ma J."/>
        </authorList>
    </citation>
    <scope>NUCLEOTIDE SEQUENCE [LARGE SCALE GENOMIC DNA]</scope>
    <source>
        <strain evidence="8">KCTC 33676</strain>
    </source>
</reference>
<evidence type="ECO:0000256" key="5">
    <source>
        <dbReference type="ARBA" id="ARBA00023136"/>
    </source>
</evidence>
<evidence type="ECO:0000256" key="2">
    <source>
        <dbReference type="ARBA" id="ARBA00009773"/>
    </source>
</evidence>
<gene>
    <name evidence="7" type="primary">ytvI</name>
    <name evidence="7" type="ORF">ACFSUC_13205</name>
</gene>
<feature type="transmembrane region" description="Helical" evidence="6">
    <location>
        <begin position="35"/>
        <end position="53"/>
    </location>
</feature>
<organism evidence="7 8">
    <name type="scientific">Marinicrinis sediminis</name>
    <dbReference type="NCBI Taxonomy" id="1652465"/>
    <lineage>
        <taxon>Bacteria</taxon>
        <taxon>Bacillati</taxon>
        <taxon>Bacillota</taxon>
        <taxon>Bacilli</taxon>
        <taxon>Bacillales</taxon>
        <taxon>Paenibacillaceae</taxon>
    </lineage>
</organism>
<dbReference type="Pfam" id="PF01594">
    <property type="entry name" value="AI-2E_transport"/>
    <property type="match status" value="1"/>
</dbReference>
<evidence type="ECO:0000256" key="6">
    <source>
        <dbReference type="SAM" id="Phobius"/>
    </source>
</evidence>
<evidence type="ECO:0000313" key="7">
    <source>
        <dbReference type="EMBL" id="MFD2672521.1"/>
    </source>
</evidence>
<feature type="transmembrane region" description="Helical" evidence="6">
    <location>
        <begin position="280"/>
        <end position="298"/>
    </location>
</feature>
<evidence type="ECO:0000256" key="4">
    <source>
        <dbReference type="ARBA" id="ARBA00022989"/>
    </source>
</evidence>
<feature type="transmembrane region" description="Helical" evidence="6">
    <location>
        <begin position="12"/>
        <end position="29"/>
    </location>
</feature>
<dbReference type="RefSeq" id="WP_379930087.1">
    <property type="nucleotide sequence ID" value="NZ_JBHUMM010000042.1"/>
</dbReference>
<dbReference type="InterPro" id="IPR014227">
    <property type="entry name" value="YtvI-like"/>
</dbReference>
<dbReference type="InterPro" id="IPR002549">
    <property type="entry name" value="AI-2E-like"/>
</dbReference>
<comment type="subcellular location">
    <subcellularLocation>
        <location evidence="1">Membrane</location>
        <topology evidence="1">Multi-pass membrane protein</topology>
    </subcellularLocation>
</comment>
<keyword evidence="5 6" id="KW-0472">Membrane</keyword>
<name>A0ABW5RCU4_9BACL</name>
<keyword evidence="3 6" id="KW-0812">Transmembrane</keyword>
<keyword evidence="8" id="KW-1185">Reference proteome</keyword>
<comment type="similarity">
    <text evidence="2">Belongs to the autoinducer-2 exporter (AI-2E) (TC 2.A.86) family.</text>
</comment>
<comment type="caution">
    <text evidence="7">The sequence shown here is derived from an EMBL/GenBank/DDBJ whole genome shotgun (WGS) entry which is preliminary data.</text>
</comment>
<dbReference type="PANTHER" id="PTHR21716:SF68">
    <property type="entry name" value="TRANSPORT PROTEIN YTVI-RELATED"/>
    <property type="match status" value="1"/>
</dbReference>
<feature type="transmembrane region" description="Helical" evidence="6">
    <location>
        <begin position="318"/>
        <end position="344"/>
    </location>
</feature>
<dbReference type="EMBL" id="JBHUMM010000042">
    <property type="protein sequence ID" value="MFD2672521.1"/>
    <property type="molecule type" value="Genomic_DNA"/>
</dbReference>
<feature type="transmembrane region" description="Helical" evidence="6">
    <location>
        <begin position="221"/>
        <end position="240"/>
    </location>
</feature>
<feature type="transmembrane region" description="Helical" evidence="6">
    <location>
        <begin position="246"/>
        <end position="273"/>
    </location>
</feature>